<evidence type="ECO:0000259" key="1">
    <source>
        <dbReference type="Pfam" id="PF10551"/>
    </source>
</evidence>
<proteinExistence type="predicted"/>
<dbReference type="EMBL" id="JBBCAQ010000010">
    <property type="protein sequence ID" value="KAK7601122.1"/>
    <property type="molecule type" value="Genomic_DNA"/>
</dbReference>
<protein>
    <recommendedName>
        <fullName evidence="1">MULE transposase domain-containing protein</fullName>
    </recommendedName>
</protein>
<dbReference type="Pfam" id="PF10551">
    <property type="entry name" value="MULE"/>
    <property type="match status" value="1"/>
</dbReference>
<feature type="domain" description="MULE transposase" evidence="1">
    <location>
        <begin position="178"/>
        <end position="266"/>
    </location>
</feature>
<accession>A0AAN9TNS5</accession>
<sequence>MYTSKNKELYLNNGYKFRFHKLLAGNVERWCCAKKTCSAFFKKKSDGEMSEITCHNHEPENSHTLQRQILSNRLKRKAVDELCERPAKILHTEITSEELNTLNGYDVSLIRKNIHHARSAILPPRPKSFAELHVTLETFPLKTKLDENFLFINDSVNNIVGFTTPSNLKYLTNCEAMFVDGTFRSVPVLFQQLFVIHGFKNFSYVPLVFFLLPSKETSMYIKAFENLKNHTWKVPSTIYIDFEIAIHTAVLKVWPNMQVKGCRFHLGQAWYRKIQSLGLSNNYKVKDDEVGAFLRIFFGLPFLPPQEVEDCFVEDLMAIQPQHDGVVKFCDYIVENYIDTRSSFPPALWAEFSNSLTRTTNACESFHSKLNNMFYQAHPNIYVLTNALLEIQTSSYTKMKQFRQRMPKILETKLKFLSAVNEEFMTKSCDRFQFVKKISWKFLPISL</sequence>
<reference evidence="2 3" key="1">
    <citation type="submission" date="2024-03" db="EMBL/GenBank/DDBJ databases">
        <title>Adaptation during the transition from Ophiocordyceps entomopathogen to insect associate is accompanied by gene loss and intensified selection.</title>
        <authorList>
            <person name="Ward C.M."/>
            <person name="Onetto C.A."/>
            <person name="Borneman A.R."/>
        </authorList>
    </citation>
    <scope>NUCLEOTIDE SEQUENCE [LARGE SCALE GENOMIC DNA]</scope>
    <source>
        <strain evidence="2">AWRI1</strain>
        <tissue evidence="2">Single Adult Female</tissue>
    </source>
</reference>
<evidence type="ECO:0000313" key="2">
    <source>
        <dbReference type="EMBL" id="KAK7601122.1"/>
    </source>
</evidence>
<dbReference type="Proteomes" id="UP001367676">
    <property type="component" value="Unassembled WGS sequence"/>
</dbReference>
<dbReference type="Gene3D" id="2.20.25.240">
    <property type="match status" value="1"/>
</dbReference>
<comment type="caution">
    <text evidence="2">The sequence shown here is derived from an EMBL/GenBank/DDBJ whole genome shotgun (WGS) entry which is preliminary data.</text>
</comment>
<dbReference type="InterPro" id="IPR018289">
    <property type="entry name" value="MULE_transposase_dom"/>
</dbReference>
<dbReference type="PANTHER" id="PTHR47160:SF8">
    <property type="entry name" value="MULE TRANSPOSASE DOMAIN-CONTAINING PROTEIN"/>
    <property type="match status" value="1"/>
</dbReference>
<keyword evidence="3" id="KW-1185">Reference proteome</keyword>
<dbReference type="AlphaFoldDB" id="A0AAN9TNS5"/>
<evidence type="ECO:0000313" key="3">
    <source>
        <dbReference type="Proteomes" id="UP001367676"/>
    </source>
</evidence>
<gene>
    <name evidence="2" type="ORF">V9T40_008563</name>
</gene>
<name>A0AAN9TNS5_9HEMI</name>
<dbReference type="PANTHER" id="PTHR47160">
    <property type="entry name" value="PUTATIVE-RELATED"/>
    <property type="match status" value="1"/>
</dbReference>
<organism evidence="2 3">
    <name type="scientific">Parthenolecanium corni</name>
    <dbReference type="NCBI Taxonomy" id="536013"/>
    <lineage>
        <taxon>Eukaryota</taxon>
        <taxon>Metazoa</taxon>
        <taxon>Ecdysozoa</taxon>
        <taxon>Arthropoda</taxon>
        <taxon>Hexapoda</taxon>
        <taxon>Insecta</taxon>
        <taxon>Pterygota</taxon>
        <taxon>Neoptera</taxon>
        <taxon>Paraneoptera</taxon>
        <taxon>Hemiptera</taxon>
        <taxon>Sternorrhyncha</taxon>
        <taxon>Coccoidea</taxon>
        <taxon>Coccidae</taxon>
        <taxon>Parthenolecanium</taxon>
    </lineage>
</organism>